<evidence type="ECO:0000313" key="2">
    <source>
        <dbReference type="Proteomes" id="UP000074119"/>
    </source>
</evidence>
<organism evidence="1 2">
    <name type="scientific">Zhongshania aliphaticivorans</name>
    <dbReference type="NCBI Taxonomy" id="1470434"/>
    <lineage>
        <taxon>Bacteria</taxon>
        <taxon>Pseudomonadati</taxon>
        <taxon>Pseudomonadota</taxon>
        <taxon>Gammaproteobacteria</taxon>
        <taxon>Cellvibrionales</taxon>
        <taxon>Spongiibacteraceae</taxon>
        <taxon>Zhongshania</taxon>
    </lineage>
</organism>
<dbReference type="KEGG" id="zal:AZF00_16380"/>
<name>A0A127M958_9GAMM</name>
<protein>
    <submittedName>
        <fullName evidence="1">Uncharacterized protein</fullName>
    </submittedName>
</protein>
<proteinExistence type="predicted"/>
<accession>A0A127M958</accession>
<evidence type="ECO:0000313" key="1">
    <source>
        <dbReference type="EMBL" id="AMO69781.1"/>
    </source>
</evidence>
<dbReference type="Proteomes" id="UP000074119">
    <property type="component" value="Chromosome"/>
</dbReference>
<dbReference type="EMBL" id="CP014544">
    <property type="protein sequence ID" value="AMO69781.1"/>
    <property type="molecule type" value="Genomic_DNA"/>
</dbReference>
<sequence length="61" mass="7112">MPVPKKYDIIQPSQNNFSGEIDLMNFRRIYFSEYIYLPDNIFEASFLQRSAEISTTGNSTI</sequence>
<dbReference type="AlphaFoldDB" id="A0A127M958"/>
<reference evidence="1 2" key="1">
    <citation type="submission" date="2015-12" db="EMBL/GenBank/DDBJ databases">
        <authorList>
            <person name="Shamseldin A."/>
            <person name="Moawad H."/>
            <person name="Abd El-Rahim W.M."/>
            <person name="Sadowsky M.J."/>
        </authorList>
    </citation>
    <scope>NUCLEOTIDE SEQUENCE [LARGE SCALE GENOMIC DNA]</scope>
    <source>
        <strain evidence="1 2">SM2</strain>
    </source>
</reference>
<gene>
    <name evidence="1" type="ORF">AZF00_16380</name>
</gene>